<keyword evidence="1" id="KW-0472">Membrane</keyword>
<feature type="transmembrane region" description="Helical" evidence="1">
    <location>
        <begin position="156"/>
        <end position="177"/>
    </location>
</feature>
<feature type="transmembrane region" description="Helical" evidence="1">
    <location>
        <begin position="94"/>
        <end position="121"/>
    </location>
</feature>
<proteinExistence type="predicted"/>
<feature type="transmembrane region" description="Helical" evidence="1">
    <location>
        <begin position="127"/>
        <end position="149"/>
    </location>
</feature>
<feature type="domain" description="CAAX prenyl protease 2/Lysostaphin resistance protein A-like" evidence="2">
    <location>
        <begin position="145"/>
        <end position="220"/>
    </location>
</feature>
<reference evidence="3" key="1">
    <citation type="submission" date="2009-10" db="EMBL/GenBank/DDBJ databases">
        <title>Diversity of trophic interactions inside an arsenic-rich microbial ecosystem.</title>
        <authorList>
            <person name="Bertin P.N."/>
            <person name="Heinrich-Salmeron A."/>
            <person name="Pelletier E."/>
            <person name="Goulhen-Chollet F."/>
            <person name="Arsene-Ploetze F."/>
            <person name="Gallien S."/>
            <person name="Calteau A."/>
            <person name="Vallenet D."/>
            <person name="Casiot C."/>
            <person name="Chane-Woon-Ming B."/>
            <person name="Giloteaux L."/>
            <person name="Barakat M."/>
            <person name="Bonnefoy V."/>
            <person name="Bruneel O."/>
            <person name="Chandler M."/>
            <person name="Cleiss J."/>
            <person name="Duran R."/>
            <person name="Elbaz-Poulichet F."/>
            <person name="Fonknechten N."/>
            <person name="Lauga B."/>
            <person name="Mornico D."/>
            <person name="Ortet P."/>
            <person name="Schaeffer C."/>
            <person name="Siguier P."/>
            <person name="Alexander Thil Smith A."/>
            <person name="Van Dorsselaer A."/>
            <person name="Weissenbach J."/>
            <person name="Medigue C."/>
            <person name="Le Paslier D."/>
        </authorList>
    </citation>
    <scope>NUCLEOTIDE SEQUENCE</scope>
</reference>
<feature type="transmembrane region" description="Helical" evidence="1">
    <location>
        <begin position="183"/>
        <end position="204"/>
    </location>
</feature>
<feature type="transmembrane region" description="Helical" evidence="1">
    <location>
        <begin position="216"/>
        <end position="236"/>
    </location>
</feature>
<keyword evidence="1" id="KW-0812">Transmembrane</keyword>
<dbReference type="AlphaFoldDB" id="E6QIR6"/>
<sequence>MTVKGTDRRRTEFTRARAASGFLLSGVVFMVARLLAEHSARGFASSAWEPLIEQGMLAFLLLIGFAALGMMRDSQLDPVAQQGLAFRAGWRREAGLGVGLGWALALVCLLPMALGGMAVHFSVSLASFGWLVADGIFFALATLAVTIAFQGYPLQALLRAIGEPSAALLMAILYGLMQMGLPGASRASMAMCFVFGLMLAIGYLRTRALWVPWGLHFGWVASQALLFGLPVNGITSHSPVVQSYPMGSYFFSGGDFGLDGSWFAVLVMVAAMPVLFRATRDLSFVHNAPVIVPGGVAVDLDAAAKRQHEAATRPEAPEVKPLVQILPAVPATGSIAYPNPKGESGQGEE</sequence>
<evidence type="ECO:0000259" key="2">
    <source>
        <dbReference type="Pfam" id="PF02517"/>
    </source>
</evidence>
<gene>
    <name evidence="3" type="ORF">CARN6_0447</name>
</gene>
<name>E6QIR6_9ZZZZ</name>
<feature type="transmembrane region" description="Helical" evidence="1">
    <location>
        <begin position="56"/>
        <end position="73"/>
    </location>
</feature>
<feature type="transmembrane region" description="Helical" evidence="1">
    <location>
        <begin position="256"/>
        <end position="276"/>
    </location>
</feature>
<dbReference type="GO" id="GO:0080120">
    <property type="term" value="P:CAAX-box protein maturation"/>
    <property type="evidence" value="ECO:0007669"/>
    <property type="project" value="UniProtKB-ARBA"/>
</dbReference>
<evidence type="ECO:0000313" key="3">
    <source>
        <dbReference type="EMBL" id="CBI07132.1"/>
    </source>
</evidence>
<feature type="transmembrane region" description="Helical" evidence="1">
    <location>
        <begin position="18"/>
        <end position="36"/>
    </location>
</feature>
<dbReference type="GO" id="GO:0004175">
    <property type="term" value="F:endopeptidase activity"/>
    <property type="evidence" value="ECO:0007669"/>
    <property type="project" value="UniProtKB-ARBA"/>
</dbReference>
<protein>
    <recommendedName>
        <fullName evidence="2">CAAX prenyl protease 2/Lysostaphin resistance protein A-like domain-containing protein</fullName>
    </recommendedName>
</protein>
<keyword evidence="1" id="KW-1133">Transmembrane helix</keyword>
<accession>E6QIR6</accession>
<dbReference type="EMBL" id="CABQ01000066">
    <property type="protein sequence ID" value="CBI07132.1"/>
    <property type="molecule type" value="Genomic_DNA"/>
</dbReference>
<dbReference type="InterPro" id="IPR003675">
    <property type="entry name" value="Rce1/LyrA-like_dom"/>
</dbReference>
<dbReference type="PANTHER" id="PTHR39430:SF1">
    <property type="entry name" value="PROTEASE"/>
    <property type="match status" value="1"/>
</dbReference>
<evidence type="ECO:0000256" key="1">
    <source>
        <dbReference type="SAM" id="Phobius"/>
    </source>
</evidence>
<comment type="caution">
    <text evidence="3">The sequence shown here is derived from an EMBL/GenBank/DDBJ whole genome shotgun (WGS) entry which is preliminary data.</text>
</comment>
<dbReference type="PANTHER" id="PTHR39430">
    <property type="entry name" value="MEMBRANE-ASSOCIATED PROTEASE-RELATED"/>
    <property type="match status" value="1"/>
</dbReference>
<organism evidence="3">
    <name type="scientific">mine drainage metagenome</name>
    <dbReference type="NCBI Taxonomy" id="410659"/>
    <lineage>
        <taxon>unclassified sequences</taxon>
        <taxon>metagenomes</taxon>
        <taxon>ecological metagenomes</taxon>
    </lineage>
</organism>
<dbReference type="Pfam" id="PF02517">
    <property type="entry name" value="Rce1-like"/>
    <property type="match status" value="1"/>
</dbReference>